<organism evidence="1">
    <name type="scientific">viral metagenome</name>
    <dbReference type="NCBI Taxonomy" id="1070528"/>
    <lineage>
        <taxon>unclassified sequences</taxon>
        <taxon>metagenomes</taxon>
        <taxon>organismal metagenomes</taxon>
    </lineage>
</organism>
<reference evidence="1" key="1">
    <citation type="journal article" date="2020" name="Nature">
        <title>Giant virus diversity and host interactions through global metagenomics.</title>
        <authorList>
            <person name="Schulz F."/>
            <person name="Roux S."/>
            <person name="Paez-Espino D."/>
            <person name="Jungbluth S."/>
            <person name="Walsh D.A."/>
            <person name="Denef V.J."/>
            <person name="McMahon K.D."/>
            <person name="Konstantinidis K.T."/>
            <person name="Eloe-Fadrosh E.A."/>
            <person name="Kyrpides N.C."/>
            <person name="Woyke T."/>
        </authorList>
    </citation>
    <scope>NUCLEOTIDE SEQUENCE</scope>
    <source>
        <strain evidence="1">GVMAG-M-3300017989-17</strain>
    </source>
</reference>
<dbReference type="EMBL" id="MN739203">
    <property type="protein sequence ID" value="QHS93403.1"/>
    <property type="molecule type" value="Genomic_DNA"/>
</dbReference>
<proteinExistence type="predicted"/>
<protein>
    <submittedName>
        <fullName evidence="1">Uncharacterized protein</fullName>
    </submittedName>
</protein>
<dbReference type="AlphaFoldDB" id="A0A6C0BQ73"/>
<name>A0A6C0BQ73_9ZZZZ</name>
<accession>A0A6C0BQ73</accession>
<sequence length="146" mass="16575">MDYVRGVPVDSVLTTSSRGCEHLEQVVKRRCMALFEVLNPHLKVPLPPEIAYEIGRHLCTVAKSGSMSLSNFQGNEETFLSSFHLNVTEALMLQFFQKFCDSLPQMENDWKFYGYTPDGTHINSYDLLGVVRDVVKSNTRLLIVTD</sequence>
<evidence type="ECO:0000313" key="1">
    <source>
        <dbReference type="EMBL" id="QHS93403.1"/>
    </source>
</evidence>